<dbReference type="PROSITE" id="PS50835">
    <property type="entry name" value="IG_LIKE"/>
    <property type="match status" value="1"/>
</dbReference>
<feature type="domain" description="Ig-like" evidence="5">
    <location>
        <begin position="32"/>
        <end position="134"/>
    </location>
</feature>
<dbReference type="InterPro" id="IPR036179">
    <property type="entry name" value="Ig-like_dom_sf"/>
</dbReference>
<dbReference type="GO" id="GO:0050852">
    <property type="term" value="P:T cell receptor signaling pathway"/>
    <property type="evidence" value="ECO:0007669"/>
    <property type="project" value="TreeGrafter"/>
</dbReference>
<dbReference type="SMART" id="SM00409">
    <property type="entry name" value="IG"/>
    <property type="match status" value="1"/>
</dbReference>
<dbReference type="InterPro" id="IPR050504">
    <property type="entry name" value="IgSF_BTN/MOG"/>
</dbReference>
<evidence type="ECO:0000259" key="5">
    <source>
        <dbReference type="PROSITE" id="PS50835"/>
    </source>
</evidence>
<evidence type="ECO:0000256" key="4">
    <source>
        <dbReference type="SAM" id="SignalP"/>
    </source>
</evidence>
<dbReference type="AlphaFoldDB" id="A0A8S4BH56"/>
<evidence type="ECO:0000256" key="1">
    <source>
        <dbReference type="ARBA" id="ARBA00004370"/>
    </source>
</evidence>
<dbReference type="PANTHER" id="PTHR24100">
    <property type="entry name" value="BUTYROPHILIN"/>
    <property type="match status" value="1"/>
</dbReference>
<evidence type="ECO:0000313" key="7">
    <source>
        <dbReference type="Proteomes" id="UP000677803"/>
    </source>
</evidence>
<dbReference type="GO" id="GO:0005102">
    <property type="term" value="F:signaling receptor binding"/>
    <property type="evidence" value="ECO:0007669"/>
    <property type="project" value="TreeGrafter"/>
</dbReference>
<dbReference type="InterPro" id="IPR007110">
    <property type="entry name" value="Ig-like_dom"/>
</dbReference>
<comment type="subcellular location">
    <subcellularLocation>
        <location evidence="1">Membrane</location>
    </subcellularLocation>
</comment>
<name>A0A8S4BH56_9TELE</name>
<dbReference type="InterPro" id="IPR013106">
    <property type="entry name" value="Ig_V-set"/>
</dbReference>
<dbReference type="Pfam" id="PF07686">
    <property type="entry name" value="V-set"/>
    <property type="match status" value="1"/>
</dbReference>
<feature type="signal peptide" evidence="4">
    <location>
        <begin position="1"/>
        <end position="22"/>
    </location>
</feature>
<gene>
    <name evidence="6" type="ORF">MMEN_LOCUS15749</name>
</gene>
<sequence>MASRTNGWLFLFLLGLVRAASGQRLTITAEAGQDATLPCESGNESEITAVMWIRPDLDPDHVFLFRDGHFDQHHQHSSFRNRVDLRDRQMKDGDTSLILKNVTKIDTGTYECRVHQRGVQDRDRFHTSIHLEVSVAQSCSSFLLVDVGVIMLQLHQFWGSLLLWLLSGSTKDARMRTLSGLWQPAGAPCSLSRSDGGLTGAVE</sequence>
<keyword evidence="7" id="KW-1185">Reference proteome</keyword>
<dbReference type="GO" id="GO:0009897">
    <property type="term" value="C:external side of plasma membrane"/>
    <property type="evidence" value="ECO:0007669"/>
    <property type="project" value="TreeGrafter"/>
</dbReference>
<organism evidence="6 7">
    <name type="scientific">Menidia menidia</name>
    <name type="common">Atlantic silverside</name>
    <dbReference type="NCBI Taxonomy" id="238744"/>
    <lineage>
        <taxon>Eukaryota</taxon>
        <taxon>Metazoa</taxon>
        <taxon>Chordata</taxon>
        <taxon>Craniata</taxon>
        <taxon>Vertebrata</taxon>
        <taxon>Euteleostomi</taxon>
        <taxon>Actinopterygii</taxon>
        <taxon>Neopterygii</taxon>
        <taxon>Teleostei</taxon>
        <taxon>Neoteleostei</taxon>
        <taxon>Acanthomorphata</taxon>
        <taxon>Ovalentaria</taxon>
        <taxon>Atherinomorphae</taxon>
        <taxon>Atheriniformes</taxon>
        <taxon>Atherinopsidae</taxon>
        <taxon>Menidiinae</taxon>
        <taxon>Menidia</taxon>
    </lineage>
</organism>
<accession>A0A8S4BH56</accession>
<comment type="caution">
    <text evidence="6">The sequence shown here is derived from an EMBL/GenBank/DDBJ whole genome shotgun (WGS) entry which is preliminary data.</text>
</comment>
<dbReference type="SMART" id="SM00406">
    <property type="entry name" value="IGv"/>
    <property type="match status" value="1"/>
</dbReference>
<dbReference type="OrthoDB" id="7225082at2759"/>
<dbReference type="PANTHER" id="PTHR24100:SF151">
    <property type="entry name" value="ICOS LIGAND"/>
    <property type="match status" value="1"/>
</dbReference>
<dbReference type="GO" id="GO:0001817">
    <property type="term" value="P:regulation of cytokine production"/>
    <property type="evidence" value="ECO:0007669"/>
    <property type="project" value="TreeGrafter"/>
</dbReference>
<keyword evidence="4" id="KW-0732">Signal</keyword>
<protein>
    <submittedName>
        <fullName evidence="6">(Atlantic silverside) hypothetical protein</fullName>
    </submittedName>
</protein>
<dbReference type="SUPFAM" id="SSF48726">
    <property type="entry name" value="Immunoglobulin"/>
    <property type="match status" value="1"/>
</dbReference>
<dbReference type="InterPro" id="IPR003599">
    <property type="entry name" value="Ig_sub"/>
</dbReference>
<reference evidence="6" key="1">
    <citation type="submission" date="2021-05" db="EMBL/GenBank/DDBJ databases">
        <authorList>
            <person name="Tigano A."/>
        </authorList>
    </citation>
    <scope>NUCLEOTIDE SEQUENCE</scope>
</reference>
<dbReference type="EMBL" id="CAJRST010029446">
    <property type="protein sequence ID" value="CAG5969225.1"/>
    <property type="molecule type" value="Genomic_DNA"/>
</dbReference>
<evidence type="ECO:0000313" key="6">
    <source>
        <dbReference type="EMBL" id="CAG5969225.1"/>
    </source>
</evidence>
<evidence type="ECO:0000256" key="3">
    <source>
        <dbReference type="ARBA" id="ARBA00023319"/>
    </source>
</evidence>
<keyword evidence="3" id="KW-0393">Immunoglobulin domain</keyword>
<evidence type="ECO:0000256" key="2">
    <source>
        <dbReference type="ARBA" id="ARBA00023136"/>
    </source>
</evidence>
<dbReference type="Proteomes" id="UP000677803">
    <property type="component" value="Unassembled WGS sequence"/>
</dbReference>
<proteinExistence type="predicted"/>
<keyword evidence="2" id="KW-0472">Membrane</keyword>
<dbReference type="InterPro" id="IPR013783">
    <property type="entry name" value="Ig-like_fold"/>
</dbReference>
<feature type="chain" id="PRO_5035877768" evidence="4">
    <location>
        <begin position="23"/>
        <end position="203"/>
    </location>
</feature>
<dbReference type="Gene3D" id="2.60.40.10">
    <property type="entry name" value="Immunoglobulins"/>
    <property type="match status" value="1"/>
</dbReference>